<sequence length="370" mass="41430">MSKKKSKFKDNLIARNEEASTVRKIVSIIVISLILILVIGGISGYMYVKSALEPVEPGSDENINVEIPIGSSTSAIASLLEENGIIKDSRVFRFYIKFKNESGFQAGEYTFSPAMKIDEIIESLKSGIVMADPTYTITIPEGKTIEEMAAIYAGKLGFTEDEFLEKVNDRAYVEQLIDAYPNILSDEILDPEIKYPLEGYLFAATYNFYEEEPTVESVIMEMLNKSQAVISPFIDEIAARDFTVHEAVTFASLVEKESGSQEQRQQIAGVFYNRLDEPMKLQTDPTVAYALGEHLAKTTLDDLEVESPYNTYYVDGLPIGPIANFAESSLEAVINPEESDNLYFLHDGDGNIYYAETHDEHLINKEEHIN</sequence>
<evidence type="ECO:0000313" key="9">
    <source>
        <dbReference type="Proteomes" id="UP000216498"/>
    </source>
</evidence>
<dbReference type="InterPro" id="IPR003770">
    <property type="entry name" value="MLTG-like"/>
</dbReference>
<dbReference type="AlphaFoldDB" id="A0A265ND10"/>
<gene>
    <name evidence="7" type="primary">mltG</name>
    <name evidence="8" type="ORF">CIL03_01665</name>
</gene>
<evidence type="ECO:0000256" key="7">
    <source>
        <dbReference type="HAMAP-Rule" id="MF_02065"/>
    </source>
</evidence>
<keyword evidence="3 7" id="KW-1133">Transmembrane helix</keyword>
<dbReference type="PANTHER" id="PTHR30518:SF2">
    <property type="entry name" value="ENDOLYTIC MUREIN TRANSGLYCOSYLASE"/>
    <property type="match status" value="1"/>
</dbReference>
<keyword evidence="5 7" id="KW-0456">Lyase</keyword>
<dbReference type="Pfam" id="PF02618">
    <property type="entry name" value="YceG"/>
    <property type="match status" value="1"/>
</dbReference>
<dbReference type="PANTHER" id="PTHR30518">
    <property type="entry name" value="ENDOLYTIC MUREIN TRANSGLYCOSYLASE"/>
    <property type="match status" value="1"/>
</dbReference>
<dbReference type="OrthoDB" id="9814591at2"/>
<keyword evidence="2 7" id="KW-0812">Transmembrane</keyword>
<keyword evidence="6 7" id="KW-0961">Cell wall biogenesis/degradation</keyword>
<dbReference type="EC" id="4.2.2.29" evidence="7"/>
<feature type="transmembrane region" description="Helical" evidence="7">
    <location>
        <begin position="25"/>
        <end position="48"/>
    </location>
</feature>
<proteinExistence type="inferred from homology"/>
<dbReference type="GO" id="GO:0071555">
    <property type="term" value="P:cell wall organization"/>
    <property type="evidence" value="ECO:0007669"/>
    <property type="project" value="UniProtKB-KW"/>
</dbReference>
<dbReference type="GO" id="GO:0005886">
    <property type="term" value="C:plasma membrane"/>
    <property type="evidence" value="ECO:0007669"/>
    <property type="project" value="UniProtKB-SubCell"/>
</dbReference>
<dbReference type="HAMAP" id="MF_02065">
    <property type="entry name" value="MltG"/>
    <property type="match status" value="1"/>
</dbReference>
<evidence type="ECO:0000256" key="1">
    <source>
        <dbReference type="ARBA" id="ARBA00022475"/>
    </source>
</evidence>
<dbReference type="NCBIfam" id="TIGR00247">
    <property type="entry name" value="endolytic transglycosylase MltG"/>
    <property type="match status" value="1"/>
</dbReference>
<evidence type="ECO:0000256" key="4">
    <source>
        <dbReference type="ARBA" id="ARBA00023136"/>
    </source>
</evidence>
<dbReference type="RefSeq" id="WP_094883474.1">
    <property type="nucleotide sequence ID" value="NZ_NPMS01000001.1"/>
</dbReference>
<evidence type="ECO:0000256" key="2">
    <source>
        <dbReference type="ARBA" id="ARBA00022692"/>
    </source>
</evidence>
<accession>A0A265ND10</accession>
<dbReference type="Proteomes" id="UP000216498">
    <property type="component" value="Unassembled WGS sequence"/>
</dbReference>
<comment type="function">
    <text evidence="7">Functions as a peptidoglycan terminase that cleaves nascent peptidoglycan strands endolytically to terminate their elongation.</text>
</comment>
<dbReference type="GO" id="GO:0009252">
    <property type="term" value="P:peptidoglycan biosynthetic process"/>
    <property type="evidence" value="ECO:0007669"/>
    <property type="project" value="UniProtKB-UniRule"/>
</dbReference>
<comment type="similarity">
    <text evidence="7">Belongs to the transglycosylase MltG family.</text>
</comment>
<name>A0A265ND10_9BACI</name>
<protein>
    <recommendedName>
        <fullName evidence="7">Endolytic murein transglycosylase</fullName>
        <ecNumber evidence="7">4.2.2.29</ecNumber>
    </recommendedName>
    <alternativeName>
        <fullName evidence="7">Peptidoglycan lytic transglycosylase</fullName>
    </alternativeName>
    <alternativeName>
        <fullName evidence="7">Peptidoglycan polymerization terminase</fullName>
    </alternativeName>
</protein>
<keyword evidence="9" id="KW-1185">Reference proteome</keyword>
<feature type="site" description="Important for catalytic activity" evidence="7">
    <location>
        <position position="257"/>
    </location>
</feature>
<evidence type="ECO:0000256" key="3">
    <source>
        <dbReference type="ARBA" id="ARBA00022989"/>
    </source>
</evidence>
<organism evidence="8 9">
    <name type="scientific">Virgibacillus indicus</name>
    <dbReference type="NCBI Taxonomy" id="2024554"/>
    <lineage>
        <taxon>Bacteria</taxon>
        <taxon>Bacillati</taxon>
        <taxon>Bacillota</taxon>
        <taxon>Bacilli</taxon>
        <taxon>Bacillales</taxon>
        <taxon>Bacillaceae</taxon>
        <taxon>Virgibacillus</taxon>
    </lineage>
</organism>
<evidence type="ECO:0000256" key="5">
    <source>
        <dbReference type="ARBA" id="ARBA00023239"/>
    </source>
</evidence>
<comment type="caution">
    <text evidence="8">The sequence shown here is derived from an EMBL/GenBank/DDBJ whole genome shotgun (WGS) entry which is preliminary data.</text>
</comment>
<comment type="catalytic activity">
    <reaction evidence="7">
        <text>a peptidoglycan chain = a peptidoglycan chain with N-acetyl-1,6-anhydromuramyl-[peptide] at the reducing end + a peptidoglycan chain with N-acetylglucosamine at the non-reducing end.</text>
        <dbReference type="EC" id="4.2.2.29"/>
    </reaction>
</comment>
<reference evidence="8 9" key="1">
    <citation type="submission" date="2017-08" db="EMBL/GenBank/DDBJ databases">
        <title>Virgibacillus indicus sp. nov. and Virgibacillus profoundi sp. nov, two moderately halophilic bacteria isolated from marine sediment by using the Microfluidic Streak Plate.</title>
        <authorList>
            <person name="Xu B."/>
            <person name="Hu B."/>
            <person name="Wang J."/>
            <person name="Zhu Y."/>
            <person name="Huang L."/>
            <person name="Du W."/>
            <person name="Huang Y."/>
        </authorList>
    </citation>
    <scope>NUCLEOTIDE SEQUENCE [LARGE SCALE GENOMIC DNA]</scope>
    <source>
        <strain evidence="8 9">IO3-P2-C2</strain>
    </source>
</reference>
<keyword evidence="1 7" id="KW-1003">Cell membrane</keyword>
<dbReference type="EMBL" id="NPMS01000001">
    <property type="protein sequence ID" value="OZU89873.1"/>
    <property type="molecule type" value="Genomic_DNA"/>
</dbReference>
<keyword evidence="4 7" id="KW-0472">Membrane</keyword>
<dbReference type="CDD" id="cd08010">
    <property type="entry name" value="MltG_like"/>
    <property type="match status" value="1"/>
</dbReference>
<evidence type="ECO:0000313" key="8">
    <source>
        <dbReference type="EMBL" id="OZU89873.1"/>
    </source>
</evidence>
<evidence type="ECO:0000256" key="6">
    <source>
        <dbReference type="ARBA" id="ARBA00023316"/>
    </source>
</evidence>
<comment type="subcellular location">
    <subcellularLocation>
        <location evidence="7">Cell membrane</location>
        <topology evidence="7">Single-pass membrane protein</topology>
    </subcellularLocation>
</comment>
<dbReference type="Gene3D" id="3.30.1490.480">
    <property type="entry name" value="Endolytic murein transglycosylase"/>
    <property type="match status" value="1"/>
</dbReference>
<dbReference type="GO" id="GO:0008932">
    <property type="term" value="F:lytic endotransglycosylase activity"/>
    <property type="evidence" value="ECO:0007669"/>
    <property type="project" value="UniProtKB-UniRule"/>
</dbReference>